<dbReference type="GO" id="GO:0004888">
    <property type="term" value="F:transmembrane signaling receptor activity"/>
    <property type="evidence" value="ECO:0007669"/>
    <property type="project" value="TreeGrafter"/>
</dbReference>
<feature type="coiled-coil region" evidence="12">
    <location>
        <begin position="655"/>
        <end position="692"/>
    </location>
</feature>
<keyword evidence="7 14" id="KW-1133">Transmembrane helix</keyword>
<dbReference type="GO" id="GO:0007165">
    <property type="term" value="P:signal transduction"/>
    <property type="evidence" value="ECO:0007669"/>
    <property type="project" value="UniProtKB-KW"/>
</dbReference>
<protein>
    <submittedName>
        <fullName evidence="18">PAS domain S-box protein</fullName>
    </submittedName>
</protein>
<dbReference type="CDD" id="cd06225">
    <property type="entry name" value="HAMP"/>
    <property type="match status" value="1"/>
</dbReference>
<keyword evidence="19" id="KW-1185">Reference proteome</keyword>
<dbReference type="InterPro" id="IPR001610">
    <property type="entry name" value="PAC"/>
</dbReference>
<reference evidence="18 19" key="1">
    <citation type="submission" date="2020-06" db="EMBL/GenBank/DDBJ databases">
        <title>Whole-genome sequence of Allochromatium humboldtianum DSM 21881, type strain.</title>
        <authorList>
            <person name="Kyndt J.A."/>
            <person name="Meyer T.E."/>
        </authorList>
    </citation>
    <scope>NUCLEOTIDE SEQUENCE [LARGE SCALE GENOMIC DNA]</scope>
    <source>
        <strain evidence="18 19">DSM 21881</strain>
    </source>
</reference>
<evidence type="ECO:0000256" key="9">
    <source>
        <dbReference type="ARBA" id="ARBA00023224"/>
    </source>
</evidence>
<dbReference type="InterPro" id="IPR003660">
    <property type="entry name" value="HAMP_dom"/>
</dbReference>
<dbReference type="Pfam" id="PF00015">
    <property type="entry name" value="MCPsignal"/>
    <property type="match status" value="1"/>
</dbReference>
<dbReference type="AlphaFoldDB" id="A0A850REA1"/>
<dbReference type="Pfam" id="PF00672">
    <property type="entry name" value="HAMP"/>
    <property type="match status" value="1"/>
</dbReference>
<dbReference type="InterPro" id="IPR051310">
    <property type="entry name" value="MCP_chemotaxis"/>
</dbReference>
<dbReference type="FunFam" id="1.10.287.950:FF:000001">
    <property type="entry name" value="Methyl-accepting chemotaxis sensory transducer"/>
    <property type="match status" value="1"/>
</dbReference>
<feature type="domain" description="HAMP" evidence="17">
    <location>
        <begin position="579"/>
        <end position="631"/>
    </location>
</feature>
<keyword evidence="2" id="KW-1003">Cell membrane</keyword>
<dbReference type="InterPro" id="IPR004089">
    <property type="entry name" value="MCPsignal_dom"/>
</dbReference>
<dbReference type="SUPFAM" id="SSF55785">
    <property type="entry name" value="PYP-like sensor domain (PAS domain)"/>
    <property type="match status" value="1"/>
</dbReference>
<dbReference type="CDD" id="cd00130">
    <property type="entry name" value="PAS"/>
    <property type="match status" value="1"/>
</dbReference>
<feature type="domain" description="PAS" evidence="16">
    <location>
        <begin position="25"/>
        <end position="50"/>
    </location>
</feature>
<dbReference type="PANTHER" id="PTHR43531:SF14">
    <property type="entry name" value="METHYL-ACCEPTING CHEMOTAXIS PROTEIN I-RELATED"/>
    <property type="match status" value="1"/>
</dbReference>
<dbReference type="Pfam" id="PF18947">
    <property type="entry name" value="HAMP_2"/>
    <property type="match status" value="1"/>
</dbReference>
<comment type="caution">
    <text evidence="18">The sequence shown here is derived from an EMBL/GenBank/DDBJ whole genome shotgun (WGS) entry which is preliminary data.</text>
</comment>
<dbReference type="InterPro" id="IPR000014">
    <property type="entry name" value="PAS"/>
</dbReference>
<evidence type="ECO:0000256" key="4">
    <source>
        <dbReference type="ARBA" id="ARBA00022500"/>
    </source>
</evidence>
<feature type="compositionally biased region" description="Polar residues" evidence="13">
    <location>
        <begin position="894"/>
        <end position="903"/>
    </location>
</feature>
<accession>A0A850REA1</accession>
<dbReference type="Pfam" id="PF08447">
    <property type="entry name" value="PAS_3"/>
    <property type="match status" value="1"/>
</dbReference>
<keyword evidence="9 11" id="KW-0807">Transducer</keyword>
<evidence type="ECO:0000256" key="14">
    <source>
        <dbReference type="SAM" id="Phobius"/>
    </source>
</evidence>
<dbReference type="SMART" id="SM00283">
    <property type="entry name" value="MA"/>
    <property type="match status" value="1"/>
</dbReference>
<feature type="compositionally biased region" description="Low complexity" evidence="13">
    <location>
        <begin position="914"/>
        <end position="928"/>
    </location>
</feature>
<evidence type="ECO:0000259" key="17">
    <source>
        <dbReference type="PROSITE" id="PS50885"/>
    </source>
</evidence>
<dbReference type="PROSITE" id="PS50112">
    <property type="entry name" value="PAS"/>
    <property type="match status" value="1"/>
</dbReference>
<sequence length="946" mass="103324">MRMNLPVTATEHVMRDDQLIVSKTDLKGRITDFNRDFVDISGFTEQELMGAPQNIIRHPDMPPAAFKDMWQTIQSGRPWTGLVKNRCKNGDFYWVEANVSPLRENGKVTGYISVRRKPTREQIAEAEAIYARLRAGKPAQRPLRRIIAKINDTSIGWALPGGLFLISALFVLALALSLMSLDRAAAQLQHINDETQLLEQAYDGMLGEGLQMAAAMRYLLLEPSDKQARNNVEKGSRQFAQHLETARRLSADDREALQVLERIEQERERHSGIQGQVLIRISTGDLIGAKEIYDTQDNVVWRSYKDLIMDAAGKVSRAAQAERDAAIASAKLAERQAIAFSLLALVTAILLGVWLVRKITRPLRKTLGYLEALANGDYSSRIQAENKDELGEMMLAVKSVQARLDFDIQDARRIANENLRIRTGLDNVTLPVTISDDRGQLVYLNAAAQHVWQKMEADVRLRHPGFTVAGMIGTSLATYFEDQTVAEVYRGQLDRTRHFDMIQSRRNLRMTATPIKGEDGVYRGRVTQWQDRTAEVTAEHEIAELVQAAANGDFTRRIELQGKDGFFLQLGEGLNRLIEIMARGLADVAAVLNAMASGDLNRTIEADYSGTFGQVKEDTNTTVARLREVVGRILEVSEAISTAAGEIASGNQDLSQRTEEQAASLEETASSMEELNATVKQNAQNAEQANSLAQHANSIAARGGDMVQRVVGTMSSIQESSRRIADIISVIDGIAFQTNILALNAAVEAARAGEQGRGFAVVAAEVRNLAQRSAQAAKEIKELITDSVGKVEGGAELAAQAGSTMSEILDSFRQVTTLVDEISGASREQSSGIEQVTKAVAQMDEVTQQNAALVEQAAAAAESLEDQTRVLAQAVSIFKLSGAGSTGARPPARSQAQPRSGMTASAAPKTMGAQSKSPAKASQSSSLSKRPKSMPATDDGEHWEEF</sequence>
<dbReference type="Gene3D" id="1.10.287.950">
    <property type="entry name" value="Methyl-accepting chemotaxis protein"/>
    <property type="match status" value="1"/>
</dbReference>
<dbReference type="SMART" id="SM00086">
    <property type="entry name" value="PAC"/>
    <property type="match status" value="1"/>
</dbReference>
<evidence type="ECO:0000256" key="5">
    <source>
        <dbReference type="ARBA" id="ARBA00022519"/>
    </source>
</evidence>
<dbReference type="Gene3D" id="3.30.450.20">
    <property type="entry name" value="PAS domain"/>
    <property type="match status" value="2"/>
</dbReference>
<evidence type="ECO:0000256" key="11">
    <source>
        <dbReference type="PROSITE-ProRule" id="PRU00284"/>
    </source>
</evidence>
<dbReference type="GO" id="GO:0005886">
    <property type="term" value="C:plasma membrane"/>
    <property type="evidence" value="ECO:0007669"/>
    <property type="project" value="UniProtKB-SubCell"/>
</dbReference>
<gene>
    <name evidence="18" type="ORF">HW932_09730</name>
</gene>
<dbReference type="SUPFAM" id="SSF158472">
    <property type="entry name" value="HAMP domain-like"/>
    <property type="match status" value="1"/>
</dbReference>
<dbReference type="FunFam" id="3.30.450.20:FF:000046">
    <property type="entry name" value="Aerotaxis sensor receptor"/>
    <property type="match status" value="1"/>
</dbReference>
<dbReference type="NCBIfam" id="TIGR00229">
    <property type="entry name" value="sensory_box"/>
    <property type="match status" value="1"/>
</dbReference>
<feature type="transmembrane region" description="Helical" evidence="14">
    <location>
        <begin position="337"/>
        <end position="356"/>
    </location>
</feature>
<dbReference type="InterPro" id="IPR035965">
    <property type="entry name" value="PAS-like_dom_sf"/>
</dbReference>
<feature type="domain" description="Methyl-accepting transducer" evidence="15">
    <location>
        <begin position="636"/>
        <end position="865"/>
    </location>
</feature>
<organism evidence="18 19">
    <name type="scientific">Allochromatium humboldtianum</name>
    <dbReference type="NCBI Taxonomy" id="504901"/>
    <lineage>
        <taxon>Bacteria</taxon>
        <taxon>Pseudomonadati</taxon>
        <taxon>Pseudomonadota</taxon>
        <taxon>Gammaproteobacteria</taxon>
        <taxon>Chromatiales</taxon>
        <taxon>Chromatiaceae</taxon>
        <taxon>Allochromatium</taxon>
    </lineage>
</organism>
<evidence type="ECO:0000256" key="3">
    <source>
        <dbReference type="ARBA" id="ARBA00022481"/>
    </source>
</evidence>
<keyword evidence="3" id="KW-0488">Methylation</keyword>
<dbReference type="SMART" id="SM00304">
    <property type="entry name" value="HAMP"/>
    <property type="match status" value="2"/>
</dbReference>
<evidence type="ECO:0000256" key="13">
    <source>
        <dbReference type="SAM" id="MobiDB-lite"/>
    </source>
</evidence>
<evidence type="ECO:0000256" key="1">
    <source>
        <dbReference type="ARBA" id="ARBA00004429"/>
    </source>
</evidence>
<evidence type="ECO:0000256" key="12">
    <source>
        <dbReference type="SAM" id="Coils"/>
    </source>
</evidence>
<dbReference type="PANTHER" id="PTHR43531">
    <property type="entry name" value="PROTEIN ICFG"/>
    <property type="match status" value="1"/>
</dbReference>
<keyword evidence="6 14" id="KW-0812">Transmembrane</keyword>
<dbReference type="SUPFAM" id="SSF58104">
    <property type="entry name" value="Methyl-accepting chemotaxis protein (MCP) signaling domain"/>
    <property type="match status" value="1"/>
</dbReference>
<keyword evidence="4" id="KW-0145">Chemotaxis</keyword>
<dbReference type="EMBL" id="JABZEO010000005">
    <property type="protein sequence ID" value="NVZ09542.1"/>
    <property type="molecule type" value="Genomic_DNA"/>
</dbReference>
<dbReference type="PROSITE" id="PS50885">
    <property type="entry name" value="HAMP"/>
    <property type="match status" value="2"/>
</dbReference>
<feature type="domain" description="HAMP" evidence="17">
    <location>
        <begin position="357"/>
        <end position="409"/>
    </location>
</feature>
<evidence type="ECO:0000256" key="8">
    <source>
        <dbReference type="ARBA" id="ARBA00023136"/>
    </source>
</evidence>
<evidence type="ECO:0000313" key="19">
    <source>
        <dbReference type="Proteomes" id="UP000592294"/>
    </source>
</evidence>
<feature type="transmembrane region" description="Helical" evidence="14">
    <location>
        <begin position="157"/>
        <end position="179"/>
    </location>
</feature>
<dbReference type="PROSITE" id="PS50111">
    <property type="entry name" value="CHEMOTAXIS_TRANSDUC_2"/>
    <property type="match status" value="1"/>
</dbReference>
<evidence type="ECO:0000256" key="6">
    <source>
        <dbReference type="ARBA" id="ARBA00022692"/>
    </source>
</evidence>
<name>A0A850REA1_9GAMM</name>
<evidence type="ECO:0000256" key="2">
    <source>
        <dbReference type="ARBA" id="ARBA00022475"/>
    </source>
</evidence>
<keyword evidence="5" id="KW-0997">Cell inner membrane</keyword>
<keyword evidence="12" id="KW-0175">Coiled coil</keyword>
<comment type="similarity">
    <text evidence="10">Belongs to the methyl-accepting chemotaxis (MCP) protein family.</text>
</comment>
<evidence type="ECO:0000259" key="16">
    <source>
        <dbReference type="PROSITE" id="PS50112"/>
    </source>
</evidence>
<feature type="region of interest" description="Disordered" evidence="13">
    <location>
        <begin position="882"/>
        <end position="946"/>
    </location>
</feature>
<proteinExistence type="inferred from homology"/>
<keyword evidence="8 14" id="KW-0472">Membrane</keyword>
<dbReference type="GO" id="GO:0052131">
    <property type="term" value="P:positive aerotaxis"/>
    <property type="evidence" value="ECO:0007669"/>
    <property type="project" value="UniProtKB-ARBA"/>
</dbReference>
<dbReference type="InterPro" id="IPR013655">
    <property type="entry name" value="PAS_fold_3"/>
</dbReference>
<dbReference type="Gene3D" id="6.10.340.10">
    <property type="match status" value="1"/>
</dbReference>
<dbReference type="Proteomes" id="UP000592294">
    <property type="component" value="Unassembled WGS sequence"/>
</dbReference>
<evidence type="ECO:0000256" key="10">
    <source>
        <dbReference type="ARBA" id="ARBA00029447"/>
    </source>
</evidence>
<dbReference type="CDD" id="cd11386">
    <property type="entry name" value="MCP_signal"/>
    <property type="match status" value="1"/>
</dbReference>
<evidence type="ECO:0000256" key="7">
    <source>
        <dbReference type="ARBA" id="ARBA00022989"/>
    </source>
</evidence>
<evidence type="ECO:0000313" key="18">
    <source>
        <dbReference type="EMBL" id="NVZ09542.1"/>
    </source>
</evidence>
<evidence type="ECO:0000259" key="15">
    <source>
        <dbReference type="PROSITE" id="PS50111"/>
    </source>
</evidence>
<comment type="subcellular location">
    <subcellularLocation>
        <location evidence="1">Cell inner membrane</location>
        <topology evidence="1">Multi-pass membrane protein</topology>
    </subcellularLocation>
</comment>